<evidence type="ECO:0000259" key="7">
    <source>
        <dbReference type="PROSITE" id="PS51379"/>
    </source>
</evidence>
<dbReference type="SUPFAM" id="SSF46548">
    <property type="entry name" value="alpha-helical ferredoxin"/>
    <property type="match status" value="1"/>
</dbReference>
<dbReference type="GO" id="GO:0019154">
    <property type="term" value="F:glycolate dehydrogenase activity"/>
    <property type="evidence" value="ECO:0007669"/>
    <property type="project" value="UniProtKB-EC"/>
</dbReference>
<dbReference type="InterPro" id="IPR004017">
    <property type="entry name" value="Cys_rich_dom"/>
</dbReference>
<dbReference type="InterPro" id="IPR012257">
    <property type="entry name" value="Glc_ox_4Fe-4S"/>
</dbReference>
<dbReference type="NCBIfam" id="NF008434">
    <property type="entry name" value="PRK11274.1"/>
    <property type="match status" value="1"/>
</dbReference>
<dbReference type="PATRIC" id="fig|1555112.3.peg.3431"/>
<organism evidence="8 9">
    <name type="scientific">Limnochorda pilosa</name>
    <dbReference type="NCBI Taxonomy" id="1555112"/>
    <lineage>
        <taxon>Bacteria</taxon>
        <taxon>Bacillati</taxon>
        <taxon>Bacillota</taxon>
        <taxon>Limnochordia</taxon>
        <taxon>Limnochordales</taxon>
        <taxon>Limnochordaceae</taxon>
        <taxon>Limnochorda</taxon>
    </lineage>
</organism>
<keyword evidence="3" id="KW-0677">Repeat</keyword>
<dbReference type="EMBL" id="AP014924">
    <property type="protein sequence ID" value="BAS29206.1"/>
    <property type="molecule type" value="Genomic_DNA"/>
</dbReference>
<dbReference type="AlphaFoldDB" id="A0A0K2SQ41"/>
<evidence type="ECO:0000313" key="8">
    <source>
        <dbReference type="EMBL" id="BAS29206.1"/>
    </source>
</evidence>
<comment type="function">
    <text evidence="6">Component of a complex that catalyzes the oxidation of glycolate to glyoxylate.</text>
</comment>
<evidence type="ECO:0000256" key="2">
    <source>
        <dbReference type="ARBA" id="ARBA00022723"/>
    </source>
</evidence>
<evidence type="ECO:0000256" key="4">
    <source>
        <dbReference type="ARBA" id="ARBA00023004"/>
    </source>
</evidence>
<dbReference type="InterPro" id="IPR017900">
    <property type="entry name" value="4Fe4S_Fe_S_CS"/>
</dbReference>
<dbReference type="InterPro" id="IPR009051">
    <property type="entry name" value="Helical_ferredxn"/>
</dbReference>
<comment type="catalytic activity">
    <reaction evidence="6">
        <text>glycolate + A = glyoxylate + AH2</text>
        <dbReference type="Rhea" id="RHEA:21264"/>
        <dbReference type="ChEBI" id="CHEBI:13193"/>
        <dbReference type="ChEBI" id="CHEBI:17499"/>
        <dbReference type="ChEBI" id="CHEBI:29805"/>
        <dbReference type="ChEBI" id="CHEBI:36655"/>
        <dbReference type="EC" id="1.1.99.14"/>
    </reaction>
</comment>
<keyword evidence="2 6" id="KW-0479">Metal-binding</keyword>
<reference evidence="9" key="1">
    <citation type="submission" date="2015-07" db="EMBL/GenBank/DDBJ databases">
        <title>Complete genome sequence and phylogenetic analysis of Limnochorda pilosa.</title>
        <authorList>
            <person name="Watanabe M."/>
            <person name="Kojima H."/>
            <person name="Fukui M."/>
        </authorList>
    </citation>
    <scope>NUCLEOTIDE SEQUENCE [LARGE SCALE GENOMIC DNA]</scope>
    <source>
        <strain evidence="9">HC45</strain>
    </source>
</reference>
<protein>
    <recommendedName>
        <fullName evidence="6">Glycolate oxidase iron-sulfur subunit</fullName>
        <ecNumber evidence="6">1.1.99.14</ecNumber>
    </recommendedName>
</protein>
<dbReference type="InterPro" id="IPR017896">
    <property type="entry name" value="4Fe4S_Fe-S-bd"/>
</dbReference>
<dbReference type="PANTHER" id="PTHR32479:SF17">
    <property type="entry name" value="GLYCOLATE OXIDASE IRON-SULFUR SUBUNIT"/>
    <property type="match status" value="1"/>
</dbReference>
<keyword evidence="6" id="KW-0813">Transport</keyword>
<reference evidence="9" key="2">
    <citation type="journal article" date="2016" name="Int. J. Syst. Evol. Microbiol.">
        <title>Complete genome sequence and cell structure of Limnochorda pilosa, a Gram-negative spore-former within the phylum Firmicutes.</title>
        <authorList>
            <person name="Watanabe M."/>
            <person name="Kojima H."/>
            <person name="Fukui M."/>
        </authorList>
    </citation>
    <scope>NUCLEOTIDE SEQUENCE [LARGE SCALE GENOMIC DNA]</scope>
    <source>
        <strain evidence="9">HC45</strain>
    </source>
</reference>
<comment type="catalytic activity">
    <reaction evidence="6">
        <text>(R)-lactate + A = pyruvate + AH2</text>
        <dbReference type="Rhea" id="RHEA:15089"/>
        <dbReference type="ChEBI" id="CHEBI:13193"/>
        <dbReference type="ChEBI" id="CHEBI:15361"/>
        <dbReference type="ChEBI" id="CHEBI:16004"/>
        <dbReference type="ChEBI" id="CHEBI:17499"/>
    </reaction>
</comment>
<evidence type="ECO:0000256" key="3">
    <source>
        <dbReference type="ARBA" id="ARBA00022737"/>
    </source>
</evidence>
<feature type="domain" description="4Fe-4S ferredoxin-type" evidence="7">
    <location>
        <begin position="21"/>
        <end position="51"/>
    </location>
</feature>
<dbReference type="Pfam" id="PF02754">
    <property type="entry name" value="CCG"/>
    <property type="match status" value="2"/>
</dbReference>
<keyword evidence="1 6" id="KW-0004">4Fe-4S</keyword>
<comment type="cofactor">
    <cofactor evidence="6">
        <name>[4Fe-4S] cluster</name>
        <dbReference type="ChEBI" id="CHEBI:49883"/>
    </cofactor>
    <text evidence="6">Binds 2 [4Fe-4S] clusters.</text>
</comment>
<evidence type="ECO:0000256" key="6">
    <source>
        <dbReference type="PIRNR" id="PIRNR000139"/>
    </source>
</evidence>
<keyword evidence="5 6" id="KW-0411">Iron-sulfur</keyword>
<dbReference type="PANTHER" id="PTHR32479">
    <property type="entry name" value="GLYCOLATE OXIDASE IRON-SULFUR SUBUNIT"/>
    <property type="match status" value="1"/>
</dbReference>
<accession>A0A0K2SQ41</accession>
<keyword evidence="9" id="KW-1185">Reference proteome</keyword>
<keyword evidence="4 6" id="KW-0408">Iron</keyword>
<dbReference type="Pfam" id="PF13183">
    <property type="entry name" value="Fer4_8"/>
    <property type="match status" value="1"/>
</dbReference>
<dbReference type="Gene3D" id="1.10.1060.10">
    <property type="entry name" value="Alpha-helical ferredoxin"/>
    <property type="match status" value="1"/>
</dbReference>
<dbReference type="RefSeq" id="WP_068140674.1">
    <property type="nucleotide sequence ID" value="NZ_AP014924.1"/>
</dbReference>
<dbReference type="PIRSF" id="PIRSF000139">
    <property type="entry name" value="Glc_ox_4Fe-4S"/>
    <property type="match status" value="1"/>
</dbReference>
<name>A0A0K2SQ41_LIMPI</name>
<dbReference type="KEGG" id="lpil:LIP_3394"/>
<feature type="domain" description="4Fe-4S ferredoxin-type" evidence="7">
    <location>
        <begin position="72"/>
        <end position="97"/>
    </location>
</feature>
<dbReference type="STRING" id="1555112.LIP_3394"/>
<sequence>MASILSTAEQTAVRDRKGPALPGALDPAFLTCVHCGLCSSACPTYLELGSEADSPRGRIHLMRAVVEGRLEWTPEAVGHIDLCLECRACETACPSGVNYHHLLEQARVELEGKGLRPARTRRLLAWMRDRLFPYRSRLEWAFMPLRLLRAVERLVPQVARLLPAFLRDLAGFVPRLPPAFRWRRLPEENPAQGTERLRVGLLAGCVQSVVYGPVNEATVRVLQRNGCTVAVPRAQGCCGALHQHTGAREKAKAFARRNLDAFEAAGVDVVVANAAGCGSTLKEYGELLADDPAYAGRAAAFAAKVKDVSELLAELPLEAPEGRIQARVAYHDACHLAHGQGVREQPRRVLASIPGIELVDLPEGEVCCGSAGIYNLTEPAMSRRLQQRKVAHVAGSGARIVATGNPGCMMQLEQGARRAGLELQVRHPVELLDEAYRAGEKRTS</sequence>
<dbReference type="Proteomes" id="UP000065807">
    <property type="component" value="Chromosome"/>
</dbReference>
<proteinExistence type="predicted"/>
<dbReference type="GO" id="GO:0051539">
    <property type="term" value="F:4 iron, 4 sulfur cluster binding"/>
    <property type="evidence" value="ECO:0007669"/>
    <property type="project" value="UniProtKB-UniRule"/>
</dbReference>
<dbReference type="PROSITE" id="PS51379">
    <property type="entry name" value="4FE4S_FER_2"/>
    <property type="match status" value="2"/>
</dbReference>
<dbReference type="EC" id="1.1.99.14" evidence="6"/>
<evidence type="ECO:0000256" key="1">
    <source>
        <dbReference type="ARBA" id="ARBA00022485"/>
    </source>
</evidence>
<evidence type="ECO:0000313" key="9">
    <source>
        <dbReference type="Proteomes" id="UP000065807"/>
    </source>
</evidence>
<dbReference type="PROSITE" id="PS00198">
    <property type="entry name" value="4FE4S_FER_1"/>
    <property type="match status" value="1"/>
</dbReference>
<evidence type="ECO:0000256" key="5">
    <source>
        <dbReference type="ARBA" id="ARBA00023014"/>
    </source>
</evidence>
<keyword evidence="6" id="KW-0249">Electron transport</keyword>
<gene>
    <name evidence="8" type="ORF">LIP_3394</name>
</gene>
<dbReference type="GO" id="GO:0046872">
    <property type="term" value="F:metal ion binding"/>
    <property type="evidence" value="ECO:0007669"/>
    <property type="project" value="UniProtKB-UniRule"/>
</dbReference>